<evidence type="ECO:0000313" key="8">
    <source>
        <dbReference type="EMBL" id="CAG5107878.1"/>
    </source>
</evidence>
<name>A0ABN7SXZ0_OIKDI</name>
<evidence type="ECO:0000256" key="4">
    <source>
        <dbReference type="ARBA" id="ARBA00022833"/>
    </source>
</evidence>
<evidence type="ECO:0000256" key="2">
    <source>
        <dbReference type="ARBA" id="ARBA00022723"/>
    </source>
</evidence>
<dbReference type="Pfam" id="PF00653">
    <property type="entry name" value="BIR"/>
    <property type="match status" value="2"/>
</dbReference>
<dbReference type="PROSITE" id="PS50143">
    <property type="entry name" value="BIR_REPEAT_2"/>
    <property type="match status" value="2"/>
</dbReference>
<proteinExistence type="inferred from homology"/>
<dbReference type="Gene3D" id="1.10.1170.10">
    <property type="entry name" value="Inhibitor Of Apoptosis Protein (2mihbC-IAP-1), Chain A"/>
    <property type="match status" value="2"/>
</dbReference>
<dbReference type="InterPro" id="IPR050784">
    <property type="entry name" value="IAP"/>
</dbReference>
<dbReference type="PANTHER" id="PTHR10044:SF139">
    <property type="entry name" value="DEATH-ASSOCIATED INHIBITOR OF APOPTOSIS 2"/>
    <property type="match status" value="1"/>
</dbReference>
<feature type="region of interest" description="Disordered" evidence="6">
    <location>
        <begin position="182"/>
        <end position="247"/>
    </location>
</feature>
<keyword evidence="4" id="KW-0862">Zinc</keyword>
<dbReference type="SUPFAM" id="SSF57924">
    <property type="entry name" value="Inhibitor of apoptosis (IAP) repeat"/>
    <property type="match status" value="2"/>
</dbReference>
<dbReference type="Gene3D" id="3.30.40.10">
    <property type="entry name" value="Zinc/RING finger domain, C3HC4 (zinc finger)"/>
    <property type="match status" value="1"/>
</dbReference>
<dbReference type="InterPro" id="IPR013083">
    <property type="entry name" value="Znf_RING/FYVE/PHD"/>
</dbReference>
<feature type="domain" description="RING-type" evidence="7">
    <location>
        <begin position="391"/>
        <end position="426"/>
    </location>
</feature>
<organism evidence="8 9">
    <name type="scientific">Oikopleura dioica</name>
    <name type="common">Tunicate</name>
    <dbReference type="NCBI Taxonomy" id="34765"/>
    <lineage>
        <taxon>Eukaryota</taxon>
        <taxon>Metazoa</taxon>
        <taxon>Chordata</taxon>
        <taxon>Tunicata</taxon>
        <taxon>Appendicularia</taxon>
        <taxon>Copelata</taxon>
        <taxon>Oikopleuridae</taxon>
        <taxon>Oikopleura</taxon>
    </lineage>
</organism>
<comment type="similarity">
    <text evidence="1">Belongs to the IAP family.</text>
</comment>
<dbReference type="PROSITE" id="PS50089">
    <property type="entry name" value="ZF_RING_2"/>
    <property type="match status" value="1"/>
</dbReference>
<evidence type="ECO:0000256" key="6">
    <source>
        <dbReference type="SAM" id="MobiDB-lite"/>
    </source>
</evidence>
<evidence type="ECO:0000259" key="7">
    <source>
        <dbReference type="PROSITE" id="PS50089"/>
    </source>
</evidence>
<keyword evidence="3 5" id="KW-0863">Zinc-finger</keyword>
<dbReference type="EMBL" id="OU015566">
    <property type="protein sequence ID" value="CAG5107878.1"/>
    <property type="molecule type" value="Genomic_DNA"/>
</dbReference>
<dbReference type="PANTHER" id="PTHR10044">
    <property type="entry name" value="INHIBITOR OF APOPTOSIS"/>
    <property type="match status" value="1"/>
</dbReference>
<evidence type="ECO:0000256" key="3">
    <source>
        <dbReference type="ARBA" id="ARBA00022771"/>
    </source>
</evidence>
<dbReference type="InterPro" id="IPR001370">
    <property type="entry name" value="BIR_rpt"/>
</dbReference>
<protein>
    <submittedName>
        <fullName evidence="8">Oidioi.mRNA.OKI2018_I69.chr1.g3533.t1.cds</fullName>
    </submittedName>
</protein>
<reference evidence="8 9" key="1">
    <citation type="submission" date="2021-04" db="EMBL/GenBank/DDBJ databases">
        <authorList>
            <person name="Bliznina A."/>
        </authorList>
    </citation>
    <scope>NUCLEOTIDE SEQUENCE [LARGE SCALE GENOMIC DNA]</scope>
</reference>
<evidence type="ECO:0000256" key="5">
    <source>
        <dbReference type="PROSITE-ProRule" id="PRU00175"/>
    </source>
</evidence>
<sequence>MSYPKRDRAYVNRLSSFEPGFCPVSNEALALAGFRYEGPDDQVRCDYCQGRFKSWREGDNPLEEHKEHFKNCPFLRPLLVLPKREEFSNVAAREASFQDRLRANPAMSPTPQEFAECGFFSNPGSEDRDSVTCYYCGVTLARWSPGDDVWKEHVKNNPACAFIVLDKGAEYLVTGPYASLINQQTGQRRPPPTTTDPSMRRRSLGSSPIVSASSHPTPPSSRSFVPVQADTPRPATPPRSTLASPPPLITDIPLSIVNPVRNSIHSPLTTVSRSSSATSPHPNRYSPISVTSLRNGFNSEFMSPSPIRNMTSSPSTAIVARQSPSFPSQRLINSRRSPILLSQNSRISPYTIPNRNSINHRAPEPLPDNFEGLSEDERRLTYDHLRRQHECKVCLSNLATVCFLPCRHLSACPACAPQLENCHVCRERIQNVIDVFLS</sequence>
<dbReference type="InterPro" id="IPR001841">
    <property type="entry name" value="Znf_RING"/>
</dbReference>
<keyword evidence="9" id="KW-1185">Reference proteome</keyword>
<evidence type="ECO:0000256" key="1">
    <source>
        <dbReference type="ARBA" id="ARBA00006672"/>
    </source>
</evidence>
<dbReference type="SMART" id="SM00238">
    <property type="entry name" value="BIR"/>
    <property type="match status" value="2"/>
</dbReference>
<keyword evidence="2" id="KW-0479">Metal-binding</keyword>
<feature type="compositionally biased region" description="Polar residues" evidence="6">
    <location>
        <begin position="204"/>
        <end position="223"/>
    </location>
</feature>
<feature type="region of interest" description="Disordered" evidence="6">
    <location>
        <begin position="268"/>
        <end position="329"/>
    </location>
</feature>
<gene>
    <name evidence="8" type="ORF">OKIOD_LOCUS12298</name>
</gene>
<accession>A0ABN7SXZ0</accession>
<dbReference type="Proteomes" id="UP001158576">
    <property type="component" value="Chromosome 1"/>
</dbReference>
<feature type="region of interest" description="Disordered" evidence="6">
    <location>
        <begin position="351"/>
        <end position="372"/>
    </location>
</feature>
<evidence type="ECO:0000313" key="9">
    <source>
        <dbReference type="Proteomes" id="UP001158576"/>
    </source>
</evidence>
<dbReference type="CDD" id="cd00022">
    <property type="entry name" value="BIR"/>
    <property type="match status" value="2"/>
</dbReference>
<dbReference type="Pfam" id="PF13920">
    <property type="entry name" value="zf-C3HC4_3"/>
    <property type="match status" value="1"/>
</dbReference>